<evidence type="ECO:0000256" key="1">
    <source>
        <dbReference type="SAM" id="MobiDB-lite"/>
    </source>
</evidence>
<dbReference type="EMBL" id="CP047899">
    <property type="protein sequence ID" value="QHK22498.1"/>
    <property type="molecule type" value="Genomic_DNA"/>
</dbReference>
<geneLocation type="plasmid" evidence="2 3">
    <name>unnamed1</name>
</geneLocation>
<proteinExistence type="predicted"/>
<dbReference type="AlphaFoldDB" id="A0A6P1NTX1"/>
<gene>
    <name evidence="2" type="ORF">GU243_23280</name>
</gene>
<evidence type="ECO:0000313" key="3">
    <source>
        <dbReference type="Proteomes" id="UP000464186"/>
    </source>
</evidence>
<dbReference type="KEGG" id="psey:GU243_23280"/>
<feature type="region of interest" description="Disordered" evidence="1">
    <location>
        <begin position="173"/>
        <end position="215"/>
    </location>
</feature>
<organism evidence="2 3">
    <name type="scientific">Pseudarthrobacter psychrotolerans</name>
    <dbReference type="NCBI Taxonomy" id="2697569"/>
    <lineage>
        <taxon>Bacteria</taxon>
        <taxon>Bacillati</taxon>
        <taxon>Actinomycetota</taxon>
        <taxon>Actinomycetes</taxon>
        <taxon>Micrococcales</taxon>
        <taxon>Micrococcaceae</taxon>
        <taxon>Pseudarthrobacter</taxon>
    </lineage>
</organism>
<name>A0A6P1NTX1_9MICC</name>
<evidence type="ECO:0000313" key="2">
    <source>
        <dbReference type="EMBL" id="QHK22498.1"/>
    </source>
</evidence>
<feature type="compositionally biased region" description="Low complexity" evidence="1">
    <location>
        <begin position="188"/>
        <end position="199"/>
    </location>
</feature>
<keyword evidence="3" id="KW-1185">Reference proteome</keyword>
<reference evidence="2 3" key="1">
    <citation type="submission" date="2020-01" db="EMBL/GenBank/DDBJ databases">
        <title>Pseudarthrobacter psychrotolerans sp. nov., isolated from antarctic soil.</title>
        <authorList>
            <person name="Shin Y."/>
            <person name="Park W."/>
        </authorList>
    </citation>
    <scope>NUCLEOTIDE SEQUENCE [LARGE SCALE GENOMIC DNA]</scope>
    <source>
        <strain evidence="2 3">YJ56</strain>
        <plasmid evidence="2 3">unnamed1</plasmid>
    </source>
</reference>
<protein>
    <submittedName>
        <fullName evidence="2">Uncharacterized protein</fullName>
    </submittedName>
</protein>
<sequence length="704" mass="76906">MTQNPMYDLDEALFEPGSWRALDASNVAVPGLLAGSLDAALGWVGTRAIATVFGRLRSDFRVVDVDLSGNRGDAVTDLVADWAVKHSRWHLVRPSGGAVGRHHVFIHVDVATLPALREYVAQLRKSFHVNTSSIDVRTAVRPLSAPHRTGATTTVLGGARVLREALRSCPDVPAAKRTGRRNHGDIARVSQRSRSSVSQTAARDGSGSWLRAALPSPVPGGRTLPDVWDEYLTHGTRPVIGGMDHSGSTFELIATKKMVVAGYTPAQAWNAVSAAHPSAMPKACLNQKRWVNNVWNHCVEDLTTFFAEDPTAARSADQASPEVLAIVDAARRRLHVLLWEYPVRRRDTLATVAHAVLDRIERTGVLRVPVPERNLVLDTGIASRPPIRAALRFIDGKLGTLHRDTLNPASPETGSFEFELIPAQGTAVLESSPPRSHAPLPRSSTWLPLPPTARRLWQTLRQNGPSAIATLCRSAALPELLNTPASPSTLRTGRSSLTALAAAGLALCDDAGTWSATSTVAPEHATAAAEEADRLEEQIDAERQAYRQRQSGTWAAQRRRALAKDHARYQAWWDNLPEEERRKRQEHHAWAFQRLPLTAQEALKAQIATRRTGAGINEPVRYARWRETLSPDEVLLRTTERAAAFAALPGPLQQATIASWERHRARFGLPAPSRSRIQPPEPGPQPTFVQQALPVPELLATTGV</sequence>
<keyword evidence="2" id="KW-0614">Plasmid</keyword>
<dbReference type="Proteomes" id="UP000464186">
    <property type="component" value="Plasmid unnamed1"/>
</dbReference>
<accession>A0A6P1NTX1</accession>